<feature type="binding site" evidence="5">
    <location>
        <begin position="339"/>
        <end position="343"/>
    </location>
    <ligand>
        <name>FAD</name>
        <dbReference type="ChEBI" id="CHEBI:57692"/>
    </ligand>
</feature>
<dbReference type="PANTHER" id="PTHR11455">
    <property type="entry name" value="CRYPTOCHROME"/>
    <property type="match status" value="1"/>
</dbReference>
<dbReference type="SUPFAM" id="SSF52425">
    <property type="entry name" value="Cryptochrome/photolyase, N-terminal domain"/>
    <property type="match status" value="1"/>
</dbReference>
<feature type="site" description="Electron transfer via tryptophanyl radical" evidence="6">
    <location>
        <position position="476"/>
    </location>
</feature>
<dbReference type="GO" id="GO:0071949">
    <property type="term" value="F:FAD binding"/>
    <property type="evidence" value="ECO:0007669"/>
    <property type="project" value="TreeGrafter"/>
</dbReference>
<feature type="site" description="Electron transfer via tryptophanyl radical" evidence="6">
    <location>
        <position position="416"/>
    </location>
</feature>
<dbReference type="InterPro" id="IPR014729">
    <property type="entry name" value="Rossmann-like_a/b/a_fold"/>
</dbReference>
<dbReference type="STRING" id="1314674.A0A0D7BX06"/>
<dbReference type="OrthoDB" id="435881at2759"/>
<organism evidence="9 10">
    <name type="scientific">Cylindrobasidium torrendii FP15055 ss-10</name>
    <dbReference type="NCBI Taxonomy" id="1314674"/>
    <lineage>
        <taxon>Eukaryota</taxon>
        <taxon>Fungi</taxon>
        <taxon>Dikarya</taxon>
        <taxon>Basidiomycota</taxon>
        <taxon>Agaricomycotina</taxon>
        <taxon>Agaricomycetes</taxon>
        <taxon>Agaricomycetidae</taxon>
        <taxon>Agaricales</taxon>
        <taxon>Marasmiineae</taxon>
        <taxon>Physalacriaceae</taxon>
        <taxon>Cylindrobasidium</taxon>
    </lineage>
</organism>
<dbReference type="AlphaFoldDB" id="A0A0D7BX06"/>
<protein>
    <recommendedName>
        <fullName evidence="8">Photolyase/cryptochrome alpha/beta domain-containing protein</fullName>
    </recommendedName>
</protein>
<dbReference type="InterPro" id="IPR036134">
    <property type="entry name" value="Crypto/Photolyase_FAD-like_sf"/>
</dbReference>
<dbReference type="Gene3D" id="3.40.50.620">
    <property type="entry name" value="HUPs"/>
    <property type="match status" value="1"/>
</dbReference>
<dbReference type="InterPro" id="IPR005101">
    <property type="entry name" value="Cryptochr/Photolyase_FAD-bd"/>
</dbReference>
<feature type="binding site" evidence="5">
    <location>
        <begin position="384"/>
        <end position="391"/>
    </location>
    <ligand>
        <name>FAD</name>
        <dbReference type="ChEBI" id="CHEBI:57692"/>
    </ligand>
</feature>
<dbReference type="InterPro" id="IPR018394">
    <property type="entry name" value="DNA_photolyase_1_CS_C"/>
</dbReference>
<dbReference type="GO" id="GO:0003904">
    <property type="term" value="F:deoxyribodipyrimidine photo-lyase activity"/>
    <property type="evidence" value="ECO:0007669"/>
    <property type="project" value="TreeGrafter"/>
</dbReference>
<dbReference type="Gene3D" id="1.10.579.10">
    <property type="entry name" value="DNA Cyclobutane Dipyrimidine Photolyase, subunit A, domain 3"/>
    <property type="match status" value="1"/>
</dbReference>
<keyword evidence="2 5" id="KW-0285">Flavoprotein</keyword>
<evidence type="ECO:0000259" key="8">
    <source>
        <dbReference type="PROSITE" id="PS51645"/>
    </source>
</evidence>
<evidence type="ECO:0000256" key="6">
    <source>
        <dbReference type="PIRSR" id="PIRSR602081-2"/>
    </source>
</evidence>
<evidence type="ECO:0000256" key="4">
    <source>
        <dbReference type="ARBA" id="ARBA00022991"/>
    </source>
</evidence>
<accession>A0A0D7BX06</accession>
<feature type="binding site" evidence="5">
    <location>
        <position position="381"/>
    </location>
    <ligand>
        <name>FAD</name>
        <dbReference type="ChEBI" id="CHEBI:57692"/>
    </ligand>
</feature>
<evidence type="ECO:0000256" key="2">
    <source>
        <dbReference type="ARBA" id="ARBA00022630"/>
    </source>
</evidence>
<dbReference type="InterPro" id="IPR006050">
    <property type="entry name" value="DNA_photolyase_N"/>
</dbReference>
<dbReference type="PANTHER" id="PTHR11455:SF18">
    <property type="entry name" value="SI:CH1073-390K14.1"/>
    <property type="match status" value="1"/>
</dbReference>
<feature type="binding site" evidence="5">
    <location>
        <begin position="489"/>
        <end position="491"/>
    </location>
    <ligand>
        <name>FAD</name>
        <dbReference type="ChEBI" id="CHEBI:57692"/>
    </ligand>
</feature>
<dbReference type="InterPro" id="IPR002081">
    <property type="entry name" value="Cryptochrome/DNA_photolyase_1"/>
</dbReference>
<evidence type="ECO:0000313" key="10">
    <source>
        <dbReference type="Proteomes" id="UP000054007"/>
    </source>
</evidence>
<comment type="similarity">
    <text evidence="1">Belongs to the DNA photolyase class-1 family.</text>
</comment>
<name>A0A0D7BX06_9AGAR</name>
<dbReference type="GO" id="GO:0006950">
    <property type="term" value="P:response to stress"/>
    <property type="evidence" value="ECO:0007669"/>
    <property type="project" value="UniProtKB-ARBA"/>
</dbReference>
<feature type="compositionally biased region" description="Basic and acidic residues" evidence="7">
    <location>
        <begin position="318"/>
        <end position="338"/>
    </location>
</feature>
<evidence type="ECO:0000256" key="7">
    <source>
        <dbReference type="SAM" id="MobiDB-lite"/>
    </source>
</evidence>
<feature type="binding site" evidence="5">
    <location>
        <position position="327"/>
    </location>
    <ligand>
        <name>FAD</name>
        <dbReference type="ChEBI" id="CHEBI:57692"/>
    </ligand>
</feature>
<evidence type="ECO:0000256" key="5">
    <source>
        <dbReference type="PIRSR" id="PIRSR602081-1"/>
    </source>
</evidence>
<dbReference type="SUPFAM" id="SSF48173">
    <property type="entry name" value="Cryptochrome/photolyase FAD-binding domain"/>
    <property type="match status" value="1"/>
</dbReference>
<dbReference type="Proteomes" id="UP000054007">
    <property type="component" value="Unassembled WGS sequence"/>
</dbReference>
<dbReference type="Pfam" id="PF03441">
    <property type="entry name" value="FAD_binding_7"/>
    <property type="match status" value="1"/>
</dbReference>
<dbReference type="Pfam" id="PF00875">
    <property type="entry name" value="DNA_photolyase"/>
    <property type="match status" value="1"/>
</dbReference>
<dbReference type="GO" id="GO:0032922">
    <property type="term" value="P:circadian regulation of gene expression"/>
    <property type="evidence" value="ECO:0007669"/>
    <property type="project" value="TreeGrafter"/>
</dbReference>
<dbReference type="GO" id="GO:0005634">
    <property type="term" value="C:nucleus"/>
    <property type="evidence" value="ECO:0007669"/>
    <property type="project" value="TreeGrafter"/>
</dbReference>
<gene>
    <name evidence="9" type="ORF">CYLTODRAFT_340648</name>
</gene>
<evidence type="ECO:0000256" key="1">
    <source>
        <dbReference type="ARBA" id="ARBA00005862"/>
    </source>
</evidence>
<evidence type="ECO:0000256" key="3">
    <source>
        <dbReference type="ARBA" id="ARBA00022827"/>
    </source>
</evidence>
<keyword evidence="10" id="KW-1185">Reference proteome</keyword>
<dbReference type="InterPro" id="IPR036155">
    <property type="entry name" value="Crypto/Photolyase_N_sf"/>
</dbReference>
<keyword evidence="3 5" id="KW-0274">FAD</keyword>
<feature type="domain" description="Photolyase/cryptochrome alpha/beta" evidence="8">
    <location>
        <begin position="61"/>
        <end position="198"/>
    </location>
</feature>
<reference evidence="9 10" key="1">
    <citation type="journal article" date="2015" name="Fungal Genet. Biol.">
        <title>Evolution of novel wood decay mechanisms in Agaricales revealed by the genome sequences of Fistulina hepatica and Cylindrobasidium torrendii.</title>
        <authorList>
            <person name="Floudas D."/>
            <person name="Held B.W."/>
            <person name="Riley R."/>
            <person name="Nagy L.G."/>
            <person name="Koehler G."/>
            <person name="Ransdell A.S."/>
            <person name="Younus H."/>
            <person name="Chow J."/>
            <person name="Chiniquy J."/>
            <person name="Lipzen A."/>
            <person name="Tritt A."/>
            <person name="Sun H."/>
            <person name="Haridas S."/>
            <person name="LaButti K."/>
            <person name="Ohm R.A."/>
            <person name="Kues U."/>
            <person name="Blanchette R.A."/>
            <person name="Grigoriev I.V."/>
            <person name="Minto R.E."/>
            <person name="Hibbett D.S."/>
        </authorList>
    </citation>
    <scope>NUCLEOTIDE SEQUENCE [LARGE SCALE GENOMIC DNA]</scope>
    <source>
        <strain evidence="9 10">FP15055 ss-10</strain>
    </source>
</reference>
<dbReference type="EMBL" id="KN880432">
    <property type="protein sequence ID" value="KIY74171.1"/>
    <property type="molecule type" value="Genomic_DNA"/>
</dbReference>
<keyword evidence="4" id="KW-0157">Chromophore</keyword>
<evidence type="ECO:0000313" key="9">
    <source>
        <dbReference type="EMBL" id="KIY74171.1"/>
    </source>
</evidence>
<dbReference type="GO" id="GO:0006139">
    <property type="term" value="P:nucleobase-containing compound metabolic process"/>
    <property type="evidence" value="ECO:0007669"/>
    <property type="project" value="UniProtKB-ARBA"/>
</dbReference>
<dbReference type="GO" id="GO:0005737">
    <property type="term" value="C:cytoplasm"/>
    <property type="evidence" value="ECO:0007669"/>
    <property type="project" value="TreeGrafter"/>
</dbReference>
<dbReference type="PROSITE" id="PS00394">
    <property type="entry name" value="DNA_PHOTOLYASES_1_1"/>
    <property type="match status" value="1"/>
</dbReference>
<comment type="cofactor">
    <cofactor evidence="5">
        <name>FAD</name>
        <dbReference type="ChEBI" id="CHEBI:57692"/>
    </cofactor>
    <text evidence="5">Binds 1 FAD per subunit.</text>
</comment>
<feature type="region of interest" description="Disordered" evidence="7">
    <location>
        <begin position="302"/>
        <end position="339"/>
    </location>
</feature>
<dbReference type="PROSITE" id="PS51645">
    <property type="entry name" value="PHR_CRY_ALPHA_BETA"/>
    <property type="match status" value="1"/>
</dbReference>
<dbReference type="Gene3D" id="1.25.40.80">
    <property type="match status" value="1"/>
</dbReference>
<proteinExistence type="inferred from homology"/>
<dbReference type="GO" id="GO:0043153">
    <property type="term" value="P:entrainment of circadian clock by photoperiod"/>
    <property type="evidence" value="ECO:0007669"/>
    <property type="project" value="TreeGrafter"/>
</dbReference>
<sequence>MVKRPHSDDNLGASKRARRINFSPNKVATQEAAAQVDENPPYTMLLEAAKTFMVKPGKGDCVVYWMRMGDLRVSDNRALSLASDQAQTNGVPLVVLFTISPQDYQAHDRAARRIDFVLRNLKCIQSKLDELNIPLHVETIDVRRQMPQRVMTFLADVNSKHLFANYEYEVDELRRDIILYALAKEANVRFELHHNRCIVEPGVIFTAQGKSPAVFSPYFKKWAPLVNHDSSYVEDAPAPKPNEQDVREKEPLAAMFKEMVPDFVDGFKLEADDKKKMEECWPAGEDAALEVLARFLKTKSRSTQRGDVNPLEEGAQESAKDSRVKQYHQERDHVDADTTSRLSPYLSAGVLSIRECVRAGRKMSKTADNVDTSRDSGVGRWNQELAWRDFYTNILVAFPRVSMGRPYLEKYSDVVWEDAVDADGNDTEAVKAWKEGRTGYPIVDAGMRTLNEMGWMHNRLRMTTAMFLTKHLMIDWRVGEKYFQERLIDGDLASNNGGWQWSASTGVDPCPYFRIFNPYSQSEKADPSGDYIRQMVPELKSLKGKQIHHPSVDSADALGYARPIVEHTSARNRALRRFKDVGEV</sequence>
<dbReference type="GO" id="GO:0003677">
    <property type="term" value="F:DNA binding"/>
    <property type="evidence" value="ECO:0007669"/>
    <property type="project" value="TreeGrafter"/>
</dbReference>
<feature type="site" description="Electron transfer via tryptophanyl radical" evidence="6">
    <location>
        <position position="499"/>
    </location>
</feature>